<evidence type="ECO:0000313" key="6">
    <source>
        <dbReference type="RefSeq" id="XP_022306053.1"/>
    </source>
</evidence>
<reference evidence="4 5" key="1">
    <citation type="submission" date="2025-04" db="UniProtKB">
        <authorList>
            <consortium name="RefSeq"/>
        </authorList>
    </citation>
    <scope>IDENTIFICATION</scope>
    <source>
        <tissue evidence="4 5">Whole sample</tissue>
    </source>
</reference>
<dbReference type="Pfam" id="PF18738">
    <property type="entry name" value="HEPN_DZIP3"/>
    <property type="match status" value="2"/>
</dbReference>
<dbReference type="Proteomes" id="UP000694844">
    <property type="component" value="Chromosome 9"/>
</dbReference>
<sequence length="1371" mass="156266">MAELSAKEYWLLKEIEEEFSECCLPIYYTIFYKRDNLLWKKMLKSKWKDCIHELSSKSMSAMHFYVFTKQSNWVQVLLDACLLYGWKHLEELVNKLKMLQDPKRKTSTVFTEEEQDTTDIPRPSTDFEKTDAKLACLGQLMMTVCADLFKDVLHHYIQPAELETELLKICDNLTSIMNNEQRRFLETSMELWSYMLDEGDAKHLITKDLSLLYILIRFMCNIPPPQTGWGCRPGNDDKSLAACIERIRILGKTILDHSKETKEILESDFQDILKNIRTNISEIQKIVFKKDSYTQAVDEFLSLKMKLSDRYIGDFKKLTRTTDTISPFAVIQYYPDRETENLYRVLTLIDTIPSNLFKDTIRRFVNPTSLEFERRIGIFGLVGIHMAQAFPTSRLESEEINLLFCYNFLRKNCGISQHKRGWGFLPDTNDHSLAACIDRLMLQRKAIAATMKYGTSESNFKDILRTLRDDIIEIEQQVIGGNTYEQRIDNLFSMPINQVFAVKYVVEQGSDKLSCMTHLERIMSKRGGISDYGMPETSSLLKKPDDGETGMPEMSSLSLKSDDGESGIPEKLSLSTSPDDGETEEDCRSLPAFSTEQTELFESVDKTIEQKFSKDSLAGDIFEEQGLTLVGREIKSLSKEVPVLHNPAIYQRTRGFKPGAVLILEVEVSKQNGEVKCIEKNTIFAGNICKSKRDYNPRVLLVKSKPELKEDAKRVVFRKYRDLIFMGNTFVQHETDDDLELSKLSAFYSVSFVCDQIQPMIKFHKVYIGKAIETFFSKTNISFVFFGVILKDGDIEVGSVAHESYFCNNEISVDLFRQNLELEAVRKICTAFGLDFHLRNNALSRHINLTETSLPFDIYGRILFQAVVSNLPHDADRLHAKVTMPVDVNSSDWRQEVAKALFTSIKGNICKIEERFEELCIETHNDLKRVCTQLELYKNRCHQNSIKEYIIGCVNEEREHILEEFPSVLTYIVGKKHGKSKTKVFLKYDDSKAEGYFRNAFDKHVTQFVNVSKTIEDNLENPSPYKSRPLMDNDVRKRLKEVIKRHSTALTTNHSQIFQISTGTMPDGEGGEKPCIVIHCFDKSLVPIGEQELPNQLENYPIYIKEGLIMFGSCVECTSIKRGCSIGVPNRKGSGSIGIFTTRKPDTLTKEIGFITAAHVALPTFKEFYKAGMLFTEHIQETHLQKEYKIVHPAEKDNPSSQETIGVVSEAFCGTYGINDIGIDAAFINTSEYKEFEADIALQIANEDELKFDGNTLVTKTGKRTLTTKGKLHDEVSILSIPKVGVPCTFKNFYSIRNLDPPEPPFFFYGDSGSGVYLIDEDGSCNKALGIAFALQTDIDDNTVETYVCSIRGIVNAFNIDATLPSEPTVF</sequence>
<dbReference type="InterPro" id="IPR041249">
    <property type="entry name" value="HEPN_DZIP3"/>
</dbReference>
<feature type="domain" description="DZIP3-like HEPN" evidence="2">
    <location>
        <begin position="203"/>
        <end position="285"/>
    </location>
</feature>
<feature type="domain" description="DZIP3-like HEPN" evidence="2">
    <location>
        <begin position="389"/>
        <end position="499"/>
    </location>
</feature>
<evidence type="ECO:0000259" key="2">
    <source>
        <dbReference type="Pfam" id="PF18738"/>
    </source>
</evidence>
<gene>
    <name evidence="4 5 6" type="primary">LOC111112657</name>
</gene>
<proteinExistence type="predicted"/>
<protein>
    <submittedName>
        <fullName evidence="4 5">Uncharacterized protein LOC111112657 isoform X1</fullName>
    </submittedName>
</protein>
<evidence type="ECO:0000256" key="1">
    <source>
        <dbReference type="SAM" id="MobiDB-lite"/>
    </source>
</evidence>
<dbReference type="OrthoDB" id="8062037at2759"/>
<dbReference type="GeneID" id="111112657"/>
<dbReference type="RefSeq" id="XP_022306051.1">
    <property type="nucleotide sequence ID" value="XM_022450343.1"/>
</dbReference>
<dbReference type="RefSeq" id="XP_022306052.1">
    <property type="nucleotide sequence ID" value="XM_022450344.1"/>
</dbReference>
<dbReference type="KEGG" id="cvn:111112657"/>
<feature type="region of interest" description="Disordered" evidence="1">
    <location>
        <begin position="527"/>
        <end position="586"/>
    </location>
</feature>
<evidence type="ECO:0000313" key="4">
    <source>
        <dbReference type="RefSeq" id="XP_022306051.1"/>
    </source>
</evidence>
<organism evidence="3 6">
    <name type="scientific">Crassostrea virginica</name>
    <name type="common">Eastern oyster</name>
    <dbReference type="NCBI Taxonomy" id="6565"/>
    <lineage>
        <taxon>Eukaryota</taxon>
        <taxon>Metazoa</taxon>
        <taxon>Spiralia</taxon>
        <taxon>Lophotrochozoa</taxon>
        <taxon>Mollusca</taxon>
        <taxon>Bivalvia</taxon>
        <taxon>Autobranchia</taxon>
        <taxon>Pteriomorphia</taxon>
        <taxon>Ostreida</taxon>
        <taxon>Ostreoidea</taxon>
        <taxon>Ostreidae</taxon>
        <taxon>Crassostrea</taxon>
    </lineage>
</organism>
<evidence type="ECO:0000313" key="5">
    <source>
        <dbReference type="RefSeq" id="XP_022306052.1"/>
    </source>
</evidence>
<accession>A0A8B8BRU0</accession>
<name>A0A8B8BRU0_CRAVI</name>
<keyword evidence="3" id="KW-1185">Reference proteome</keyword>
<dbReference type="RefSeq" id="XP_022306053.1">
    <property type="nucleotide sequence ID" value="XM_022450345.1"/>
</dbReference>
<evidence type="ECO:0000313" key="3">
    <source>
        <dbReference type="Proteomes" id="UP000694844"/>
    </source>
</evidence>